<organism evidence="11 12">
    <name type="scientific">Anaerovirgula multivorans</name>
    <dbReference type="NCBI Taxonomy" id="312168"/>
    <lineage>
        <taxon>Bacteria</taxon>
        <taxon>Bacillati</taxon>
        <taxon>Bacillota</taxon>
        <taxon>Clostridia</taxon>
        <taxon>Peptostreptococcales</taxon>
        <taxon>Natronincolaceae</taxon>
        <taxon>Anaerovirgula</taxon>
    </lineage>
</organism>
<dbReference type="PANTHER" id="PTHR42771">
    <property type="entry name" value="IRON(3+)-HYDROXAMATE IMPORT ATP-BINDING PROTEIN FHUC"/>
    <property type="match status" value="1"/>
</dbReference>
<evidence type="ECO:0000256" key="3">
    <source>
        <dbReference type="ARBA" id="ARBA00022475"/>
    </source>
</evidence>
<gene>
    <name evidence="11" type="ORF">SAMN05446037_1005190</name>
</gene>
<evidence type="ECO:0000256" key="8">
    <source>
        <dbReference type="ARBA" id="ARBA00023065"/>
    </source>
</evidence>
<evidence type="ECO:0000313" key="11">
    <source>
        <dbReference type="EMBL" id="SNS19015.1"/>
    </source>
</evidence>
<dbReference type="InterPro" id="IPR003439">
    <property type="entry name" value="ABC_transporter-like_ATP-bd"/>
</dbReference>
<dbReference type="SUPFAM" id="SSF52540">
    <property type="entry name" value="P-loop containing nucleoside triphosphate hydrolases"/>
    <property type="match status" value="1"/>
</dbReference>
<dbReference type="Proteomes" id="UP000198304">
    <property type="component" value="Unassembled WGS sequence"/>
</dbReference>
<evidence type="ECO:0000259" key="10">
    <source>
        <dbReference type="PROSITE" id="PS50893"/>
    </source>
</evidence>
<dbReference type="Pfam" id="PF00005">
    <property type="entry name" value="ABC_tran"/>
    <property type="match status" value="1"/>
</dbReference>
<evidence type="ECO:0000256" key="2">
    <source>
        <dbReference type="ARBA" id="ARBA00022448"/>
    </source>
</evidence>
<keyword evidence="6 11" id="KW-0067">ATP-binding</keyword>
<dbReference type="RefSeq" id="WP_089282226.1">
    <property type="nucleotide sequence ID" value="NZ_FZOJ01000005.1"/>
</dbReference>
<dbReference type="OrthoDB" id="9799337at2"/>
<dbReference type="CDD" id="cd03214">
    <property type="entry name" value="ABC_Iron-Siderophores_B12_Hemin"/>
    <property type="match status" value="1"/>
</dbReference>
<evidence type="ECO:0000256" key="6">
    <source>
        <dbReference type="ARBA" id="ARBA00022840"/>
    </source>
</evidence>
<dbReference type="EMBL" id="FZOJ01000005">
    <property type="protein sequence ID" value="SNS19015.1"/>
    <property type="molecule type" value="Genomic_DNA"/>
</dbReference>
<dbReference type="InterPro" id="IPR051535">
    <property type="entry name" value="Siderophore_ABC-ATPase"/>
</dbReference>
<keyword evidence="3" id="KW-1003">Cell membrane</keyword>
<protein>
    <submittedName>
        <fullName evidence="11">Iron complex transport system ATP-binding protein</fullName>
    </submittedName>
</protein>
<evidence type="ECO:0000256" key="4">
    <source>
        <dbReference type="ARBA" id="ARBA00022496"/>
    </source>
</evidence>
<keyword evidence="8" id="KW-0406">Ion transport</keyword>
<keyword evidence="5" id="KW-0547">Nucleotide-binding</keyword>
<dbReference type="InterPro" id="IPR027417">
    <property type="entry name" value="P-loop_NTPase"/>
</dbReference>
<dbReference type="InterPro" id="IPR017871">
    <property type="entry name" value="ABC_transporter-like_CS"/>
</dbReference>
<proteinExistence type="predicted"/>
<dbReference type="PROSITE" id="PS00211">
    <property type="entry name" value="ABC_TRANSPORTER_1"/>
    <property type="match status" value="1"/>
</dbReference>
<keyword evidence="4" id="KW-0410">Iron transport</keyword>
<keyword evidence="12" id="KW-1185">Reference proteome</keyword>
<reference evidence="11 12" key="1">
    <citation type="submission" date="2017-06" db="EMBL/GenBank/DDBJ databases">
        <authorList>
            <person name="Kim H.J."/>
            <person name="Triplett B.A."/>
        </authorList>
    </citation>
    <scope>NUCLEOTIDE SEQUENCE [LARGE SCALE GENOMIC DNA]</scope>
    <source>
        <strain evidence="11 12">SCA</strain>
    </source>
</reference>
<dbReference type="GO" id="GO:0006826">
    <property type="term" value="P:iron ion transport"/>
    <property type="evidence" value="ECO:0007669"/>
    <property type="project" value="UniProtKB-KW"/>
</dbReference>
<evidence type="ECO:0000256" key="9">
    <source>
        <dbReference type="ARBA" id="ARBA00023136"/>
    </source>
</evidence>
<dbReference type="FunFam" id="3.40.50.300:FF:000134">
    <property type="entry name" value="Iron-enterobactin ABC transporter ATP-binding protein"/>
    <property type="match status" value="1"/>
</dbReference>
<keyword evidence="2" id="KW-0813">Transport</keyword>
<evidence type="ECO:0000256" key="1">
    <source>
        <dbReference type="ARBA" id="ARBA00004202"/>
    </source>
</evidence>
<dbReference type="GO" id="GO:0016887">
    <property type="term" value="F:ATP hydrolysis activity"/>
    <property type="evidence" value="ECO:0007669"/>
    <property type="project" value="InterPro"/>
</dbReference>
<sequence length="272" mass="30587">MLVTKNLSFNYGKQNILDNVNFIAEKGQVISLIGPNGSGKSTLLRCLCGLIPVKRSSVFLFDRPIETLGAKEIARKVAFLPQSHERLQGVTVYELVSMGRAPYHRSGWVNTKEDQEKIAWAIDYMQIGHLTHRLAEMLSGGEKQRAWIAMVLAQDTPIILLDEPVTYMDLKYQCELLRTIKDLKDNFQKTVVAVFHDINHAIEISDSVYLLKNGHVYKAGGSEQVITEQAIKDVYGVYAHICKFKRCCRNVVVPAGVHDGSMDTPLENLQIK</sequence>
<accession>A0A239CFM1</accession>
<keyword evidence="7" id="KW-0408">Iron</keyword>
<dbReference type="GO" id="GO:0005886">
    <property type="term" value="C:plasma membrane"/>
    <property type="evidence" value="ECO:0007669"/>
    <property type="project" value="UniProtKB-SubCell"/>
</dbReference>
<evidence type="ECO:0000256" key="7">
    <source>
        <dbReference type="ARBA" id="ARBA00023004"/>
    </source>
</evidence>
<keyword evidence="9" id="KW-0472">Membrane</keyword>
<name>A0A239CFM1_9FIRM</name>
<dbReference type="InterPro" id="IPR003593">
    <property type="entry name" value="AAA+_ATPase"/>
</dbReference>
<comment type="subcellular location">
    <subcellularLocation>
        <location evidence="1">Cell membrane</location>
        <topology evidence="1">Peripheral membrane protein</topology>
    </subcellularLocation>
</comment>
<dbReference type="Gene3D" id="3.40.50.300">
    <property type="entry name" value="P-loop containing nucleotide triphosphate hydrolases"/>
    <property type="match status" value="1"/>
</dbReference>
<evidence type="ECO:0000313" key="12">
    <source>
        <dbReference type="Proteomes" id="UP000198304"/>
    </source>
</evidence>
<dbReference type="AlphaFoldDB" id="A0A239CFM1"/>
<dbReference type="PANTHER" id="PTHR42771:SF2">
    <property type="entry name" value="IRON(3+)-HYDROXAMATE IMPORT ATP-BINDING PROTEIN FHUC"/>
    <property type="match status" value="1"/>
</dbReference>
<feature type="domain" description="ABC transporter" evidence="10">
    <location>
        <begin position="2"/>
        <end position="238"/>
    </location>
</feature>
<dbReference type="PROSITE" id="PS50893">
    <property type="entry name" value="ABC_TRANSPORTER_2"/>
    <property type="match status" value="1"/>
</dbReference>
<dbReference type="GO" id="GO:0005524">
    <property type="term" value="F:ATP binding"/>
    <property type="evidence" value="ECO:0007669"/>
    <property type="project" value="UniProtKB-KW"/>
</dbReference>
<dbReference type="SMART" id="SM00382">
    <property type="entry name" value="AAA"/>
    <property type="match status" value="1"/>
</dbReference>
<evidence type="ECO:0000256" key="5">
    <source>
        <dbReference type="ARBA" id="ARBA00022741"/>
    </source>
</evidence>